<evidence type="ECO:0000256" key="4">
    <source>
        <dbReference type="ARBA" id="ARBA00023136"/>
    </source>
</evidence>
<sequence length="529" mass="59192">MKKSFLRRILLVGLGLTVFSQSCTDLEEELYSDITADNFFKNEEEFIAALGQAYSAFGGLGNHFNLWSINEISSDEIAISQKGGDWYDGGVLIQLHEHNFPANNGLFNSAWGMIYGGINTTNRLIYSFEQLGTPQADAFIAELRAVRALWYYWGMDAFGNIPLVTDFTDTEPPTNAPRQEVYNFIESELDAVIGLLPTEKTAATYGRMTKWAALAIKTKMYLNAEVYTGTAQWAKAADAAEQIINSGLYSLEPVYSDNFAISNQNSGENIYVYPYDKVFAGGFNWVMMTLHLASQTTFSLTQQPWNGYQTVEEFYNSYIDPVKNPGPQGDVWAGLALEPSTGTQDDRLSNFLVGPQFNPDGTRTQDPGVDAADPDGPDLTFTPALNELFPNGWRQGGARIGKYEIERGGTNNMSNDFVIFRLGDIILSLAEAKFRMGNTGEALVLVNQIRERAGVDPFTTLTSDMLFEERGREMYVEMTRRQDQIRFGKWHDAWWAKAADPADTHEIIFPIPQQQIDSNDKLVQNPGYN</sequence>
<dbReference type="RefSeq" id="WP_317492206.1">
    <property type="nucleotide sequence ID" value="NZ_CP136051.1"/>
</dbReference>
<dbReference type="Gene3D" id="1.25.40.390">
    <property type="match status" value="1"/>
</dbReference>
<name>A0ABZ0J0W5_9BACT</name>
<evidence type="ECO:0000259" key="8">
    <source>
        <dbReference type="Pfam" id="PF14322"/>
    </source>
</evidence>
<feature type="domain" description="RagB/SusD" evidence="7">
    <location>
        <begin position="393"/>
        <end position="528"/>
    </location>
</feature>
<keyword evidence="3" id="KW-0732">Signal</keyword>
<dbReference type="InterPro" id="IPR011990">
    <property type="entry name" value="TPR-like_helical_dom_sf"/>
</dbReference>
<evidence type="ECO:0000256" key="3">
    <source>
        <dbReference type="ARBA" id="ARBA00022729"/>
    </source>
</evidence>
<dbReference type="Pfam" id="PF14322">
    <property type="entry name" value="SusD-like_3"/>
    <property type="match status" value="1"/>
</dbReference>
<comment type="subcellular location">
    <subcellularLocation>
        <location evidence="1">Cell outer membrane</location>
    </subcellularLocation>
</comment>
<evidence type="ECO:0000256" key="6">
    <source>
        <dbReference type="SAM" id="MobiDB-lite"/>
    </source>
</evidence>
<dbReference type="SUPFAM" id="SSF48452">
    <property type="entry name" value="TPR-like"/>
    <property type="match status" value="1"/>
</dbReference>
<dbReference type="Proteomes" id="UP001302349">
    <property type="component" value="Chromosome"/>
</dbReference>
<evidence type="ECO:0000313" key="9">
    <source>
        <dbReference type="EMBL" id="WOK09592.1"/>
    </source>
</evidence>
<evidence type="ECO:0000313" key="10">
    <source>
        <dbReference type="Proteomes" id="UP001302349"/>
    </source>
</evidence>
<evidence type="ECO:0000259" key="7">
    <source>
        <dbReference type="Pfam" id="PF07980"/>
    </source>
</evidence>
<comment type="similarity">
    <text evidence="2">Belongs to the SusD family.</text>
</comment>
<dbReference type="Pfam" id="PF07980">
    <property type="entry name" value="SusD_RagB"/>
    <property type="match status" value="1"/>
</dbReference>
<dbReference type="EMBL" id="CP136051">
    <property type="protein sequence ID" value="WOK09592.1"/>
    <property type="molecule type" value="Genomic_DNA"/>
</dbReference>
<accession>A0ABZ0J0W5</accession>
<feature type="region of interest" description="Disordered" evidence="6">
    <location>
        <begin position="355"/>
        <end position="377"/>
    </location>
</feature>
<evidence type="ECO:0000256" key="2">
    <source>
        <dbReference type="ARBA" id="ARBA00006275"/>
    </source>
</evidence>
<dbReference type="InterPro" id="IPR012944">
    <property type="entry name" value="SusD_RagB_dom"/>
</dbReference>
<organism evidence="9 10">
    <name type="scientific">Imperialibacter roseus</name>
    <dbReference type="NCBI Taxonomy" id="1324217"/>
    <lineage>
        <taxon>Bacteria</taxon>
        <taxon>Pseudomonadati</taxon>
        <taxon>Bacteroidota</taxon>
        <taxon>Cytophagia</taxon>
        <taxon>Cytophagales</taxon>
        <taxon>Flammeovirgaceae</taxon>
        <taxon>Imperialibacter</taxon>
    </lineage>
</organism>
<dbReference type="PROSITE" id="PS51257">
    <property type="entry name" value="PROKAR_LIPOPROTEIN"/>
    <property type="match status" value="1"/>
</dbReference>
<keyword evidence="5" id="KW-0998">Cell outer membrane</keyword>
<gene>
    <name evidence="9" type="ORF">RT717_13175</name>
</gene>
<dbReference type="InterPro" id="IPR033985">
    <property type="entry name" value="SusD-like_N"/>
</dbReference>
<feature type="domain" description="SusD-like N-terminal" evidence="8">
    <location>
        <begin position="93"/>
        <end position="222"/>
    </location>
</feature>
<reference evidence="9 10" key="1">
    <citation type="journal article" date="2023" name="Microbiol. Resour. Announc.">
        <title>Complete Genome Sequence of Imperialibacter roseus strain P4T.</title>
        <authorList>
            <person name="Tizabi D.R."/>
            <person name="Bachvaroff T."/>
            <person name="Hill R.T."/>
        </authorList>
    </citation>
    <scope>NUCLEOTIDE SEQUENCE [LARGE SCALE GENOMIC DNA]</scope>
    <source>
        <strain evidence="9 10">P4T</strain>
    </source>
</reference>
<keyword evidence="10" id="KW-1185">Reference proteome</keyword>
<evidence type="ECO:0000256" key="5">
    <source>
        <dbReference type="ARBA" id="ARBA00023237"/>
    </source>
</evidence>
<protein>
    <submittedName>
        <fullName evidence="9">RagB/SusD family nutrient uptake outer membrane protein</fullName>
    </submittedName>
</protein>
<keyword evidence="4" id="KW-0472">Membrane</keyword>
<evidence type="ECO:0000256" key="1">
    <source>
        <dbReference type="ARBA" id="ARBA00004442"/>
    </source>
</evidence>
<proteinExistence type="inferred from homology"/>